<protein>
    <recommendedName>
        <fullName evidence="2">RPW8 domain-containing protein</fullName>
    </recommendedName>
</protein>
<accession>A0ABU6RPY7</accession>
<dbReference type="EMBL" id="JASCZI010031133">
    <property type="protein sequence ID" value="MED6126027.1"/>
    <property type="molecule type" value="Genomic_DNA"/>
</dbReference>
<sequence>MAASLLGGAAIGAVFGELLKAVIDMKDRAVMFKPTLAYLTTTLTAIEPVINEIEQQNNELGRAKSELELLMKEMEEGTKLVYKCSRIHYLNYPARIRHQEQLVALVESLVRFFMIDMQAQTARDLKETLLKVRRIHSAVNKMQLMNTNEENDGGLVPVELIQMDVTEITDSVPEIAVESETLGNDSAEQVMEDGTTLSHTASQYSKN</sequence>
<keyword evidence="4" id="KW-1185">Reference proteome</keyword>
<organism evidence="3 4">
    <name type="scientific">Stylosanthes scabra</name>
    <dbReference type="NCBI Taxonomy" id="79078"/>
    <lineage>
        <taxon>Eukaryota</taxon>
        <taxon>Viridiplantae</taxon>
        <taxon>Streptophyta</taxon>
        <taxon>Embryophyta</taxon>
        <taxon>Tracheophyta</taxon>
        <taxon>Spermatophyta</taxon>
        <taxon>Magnoliopsida</taxon>
        <taxon>eudicotyledons</taxon>
        <taxon>Gunneridae</taxon>
        <taxon>Pentapetalae</taxon>
        <taxon>rosids</taxon>
        <taxon>fabids</taxon>
        <taxon>Fabales</taxon>
        <taxon>Fabaceae</taxon>
        <taxon>Papilionoideae</taxon>
        <taxon>50 kb inversion clade</taxon>
        <taxon>dalbergioids sensu lato</taxon>
        <taxon>Dalbergieae</taxon>
        <taxon>Pterocarpus clade</taxon>
        <taxon>Stylosanthes</taxon>
    </lineage>
</organism>
<gene>
    <name evidence="3" type="ORF">PIB30_074432</name>
</gene>
<keyword evidence="1" id="KW-0175">Coiled coil</keyword>
<evidence type="ECO:0000313" key="3">
    <source>
        <dbReference type="EMBL" id="MED6126027.1"/>
    </source>
</evidence>
<dbReference type="InterPro" id="IPR008808">
    <property type="entry name" value="Powdery_mildew-R_dom"/>
</dbReference>
<comment type="caution">
    <text evidence="3">The sequence shown here is derived from an EMBL/GenBank/DDBJ whole genome shotgun (WGS) entry which is preliminary data.</text>
</comment>
<reference evidence="3 4" key="1">
    <citation type="journal article" date="2023" name="Plants (Basel)">
        <title>Bridging the Gap: Combining Genomics and Transcriptomics Approaches to Understand Stylosanthes scabra, an Orphan Legume from the Brazilian Caatinga.</title>
        <authorList>
            <person name="Ferreira-Neto J.R.C."/>
            <person name="da Silva M.D."/>
            <person name="Binneck E."/>
            <person name="de Melo N.F."/>
            <person name="da Silva R.H."/>
            <person name="de Melo A.L.T.M."/>
            <person name="Pandolfi V."/>
            <person name="Bustamante F.O."/>
            <person name="Brasileiro-Vidal A.C."/>
            <person name="Benko-Iseppon A.M."/>
        </authorList>
    </citation>
    <scope>NUCLEOTIDE SEQUENCE [LARGE SCALE GENOMIC DNA]</scope>
    <source>
        <tissue evidence="3">Leaves</tissue>
    </source>
</reference>
<proteinExistence type="predicted"/>
<evidence type="ECO:0000259" key="2">
    <source>
        <dbReference type="PROSITE" id="PS51153"/>
    </source>
</evidence>
<evidence type="ECO:0000256" key="1">
    <source>
        <dbReference type="SAM" id="Coils"/>
    </source>
</evidence>
<dbReference type="Proteomes" id="UP001341840">
    <property type="component" value="Unassembled WGS sequence"/>
</dbReference>
<feature type="domain" description="RPW8" evidence="2">
    <location>
        <begin position="1"/>
        <end position="151"/>
    </location>
</feature>
<dbReference type="Pfam" id="PF05659">
    <property type="entry name" value="RPW8"/>
    <property type="match status" value="1"/>
</dbReference>
<feature type="coiled-coil region" evidence="1">
    <location>
        <begin position="50"/>
        <end position="77"/>
    </location>
</feature>
<evidence type="ECO:0000313" key="4">
    <source>
        <dbReference type="Proteomes" id="UP001341840"/>
    </source>
</evidence>
<name>A0ABU6RPY7_9FABA</name>
<dbReference type="PROSITE" id="PS51153">
    <property type="entry name" value="RPW8"/>
    <property type="match status" value="1"/>
</dbReference>